<comment type="caution">
    <text evidence="1">The sequence shown here is derived from an EMBL/GenBank/DDBJ whole genome shotgun (WGS) entry which is preliminary data.</text>
</comment>
<dbReference type="RefSeq" id="WP_066470256.1">
    <property type="nucleotide sequence ID" value="NZ_BCNT01000001.1"/>
</dbReference>
<protein>
    <submittedName>
        <fullName evidence="1">Uncharacterized protein</fullName>
    </submittedName>
</protein>
<accession>A0ABW5UK95</accession>
<dbReference type="Proteomes" id="UP001597463">
    <property type="component" value="Unassembled WGS sequence"/>
</dbReference>
<organism evidence="1 2">
    <name type="scientific">Comamonas terrae</name>
    <dbReference type="NCBI Taxonomy" id="673548"/>
    <lineage>
        <taxon>Bacteria</taxon>
        <taxon>Pseudomonadati</taxon>
        <taxon>Pseudomonadota</taxon>
        <taxon>Betaproteobacteria</taxon>
        <taxon>Burkholderiales</taxon>
        <taxon>Comamonadaceae</taxon>
        <taxon>Comamonas</taxon>
    </lineage>
</organism>
<evidence type="ECO:0000313" key="2">
    <source>
        <dbReference type="Proteomes" id="UP001597463"/>
    </source>
</evidence>
<dbReference type="EMBL" id="JBHUMV010000003">
    <property type="protein sequence ID" value="MFD2754022.1"/>
    <property type="molecule type" value="Genomic_DNA"/>
</dbReference>
<name>A0ABW5UK95_9BURK</name>
<gene>
    <name evidence="1" type="ORF">ACFSW6_07970</name>
</gene>
<sequence>MQLSLTNFSCDACGEAGHPANLGRRQWVGAALLSALAWPAAACPAGPEAAGSGARDVCVECLVRRAQQRSPFVNKEAA</sequence>
<proteinExistence type="predicted"/>
<keyword evidence="2" id="KW-1185">Reference proteome</keyword>
<reference evidence="2" key="1">
    <citation type="journal article" date="2019" name="Int. J. Syst. Evol. Microbiol.">
        <title>The Global Catalogue of Microorganisms (GCM) 10K type strain sequencing project: providing services to taxonomists for standard genome sequencing and annotation.</title>
        <authorList>
            <consortium name="The Broad Institute Genomics Platform"/>
            <consortium name="The Broad Institute Genome Sequencing Center for Infectious Disease"/>
            <person name="Wu L."/>
            <person name="Ma J."/>
        </authorList>
    </citation>
    <scope>NUCLEOTIDE SEQUENCE [LARGE SCALE GENOMIC DNA]</scope>
    <source>
        <strain evidence="2">TISTR 1906</strain>
    </source>
</reference>
<evidence type="ECO:0000313" key="1">
    <source>
        <dbReference type="EMBL" id="MFD2754022.1"/>
    </source>
</evidence>